<protein>
    <submittedName>
        <fullName evidence="1">Uncharacterized protein</fullName>
    </submittedName>
</protein>
<organism evidence="1">
    <name type="scientific">Rhizophagus irregularis (strain DAOM 181602 / DAOM 197198 / MUCL 43194)</name>
    <name type="common">Arbuscular mycorrhizal fungus</name>
    <name type="synonym">Glomus intraradices</name>
    <dbReference type="NCBI Taxonomy" id="747089"/>
    <lineage>
        <taxon>Eukaryota</taxon>
        <taxon>Fungi</taxon>
        <taxon>Fungi incertae sedis</taxon>
        <taxon>Mucoromycota</taxon>
        <taxon>Glomeromycotina</taxon>
        <taxon>Glomeromycetes</taxon>
        <taxon>Glomerales</taxon>
        <taxon>Glomeraceae</taxon>
        <taxon>Rhizophagus</taxon>
    </lineage>
</organism>
<dbReference type="AlphaFoldDB" id="U9UTJ5"/>
<dbReference type="EMBL" id="KI274522">
    <property type="protein sequence ID" value="ESA23734.1"/>
    <property type="molecule type" value="Genomic_DNA"/>
</dbReference>
<name>U9UTJ5_RHIID</name>
<sequence>MADYFPKEFTLSVLSAYLSRNFPINALEHFIGSLLNQDSRTHTKKFNFRSLELELWTNNVYSINFDRIKVSINYHKFVKFKGVNPIICGLLRNFVFFFCQIL</sequence>
<proteinExistence type="predicted"/>
<evidence type="ECO:0000313" key="1">
    <source>
        <dbReference type="EMBL" id="ESA23734.1"/>
    </source>
</evidence>
<accession>U9UTJ5</accession>
<dbReference type="HOGENOM" id="CLU_2278889_0_0_1"/>
<reference evidence="1" key="1">
    <citation type="submission" date="2013-07" db="EMBL/GenBank/DDBJ databases">
        <title>The genome of an arbuscular mycorrhizal fungus provides insights into the evolution of the oldest plant symbiosis.</title>
        <authorList>
            <consortium name="DOE Joint Genome Institute"/>
            <person name="Tisserant E."/>
            <person name="Malbreil M."/>
            <person name="Kuo A."/>
            <person name="Kohler A."/>
            <person name="Symeonidi A."/>
            <person name="Balestrini R."/>
            <person name="Charron P."/>
            <person name="Duensing N."/>
            <person name="Frei-dit-Frey N."/>
            <person name="Gianinazzi-Pearson V."/>
            <person name="Gilbert B."/>
            <person name="Handa Y."/>
            <person name="Hijri M."/>
            <person name="Kaul R."/>
            <person name="Kawaguchi M."/>
            <person name="Krajinski F."/>
            <person name="Lammers P."/>
            <person name="Lapierre D."/>
            <person name="Masclaux F.G."/>
            <person name="Murat C."/>
            <person name="Morin E."/>
            <person name="Ndikumana S."/>
            <person name="Pagni M."/>
            <person name="Petitpierre D."/>
            <person name="Requena N."/>
            <person name="Rosikiewicz P."/>
            <person name="Riley R."/>
            <person name="Saito K."/>
            <person name="San Clemente H."/>
            <person name="Shapiro H."/>
            <person name="van Tuinen D."/>
            <person name="Becard G."/>
            <person name="Bonfante P."/>
            <person name="Paszkowski U."/>
            <person name="Shachar-Hill Y."/>
            <person name="Young J.P."/>
            <person name="Sanders I.R."/>
            <person name="Henrissat B."/>
            <person name="Rensing S.A."/>
            <person name="Grigoriev I.V."/>
            <person name="Corradi N."/>
            <person name="Roux C."/>
            <person name="Martin F."/>
        </authorList>
    </citation>
    <scope>NUCLEOTIDE SEQUENCE</scope>
    <source>
        <strain evidence="1">DAOM 197198</strain>
    </source>
</reference>
<gene>
    <name evidence="1" type="ORF">GLOINDRAFT_90797</name>
</gene>